<feature type="binding site" evidence="10">
    <location>
        <position position="59"/>
    </location>
    <ligand>
        <name>substrate</name>
    </ligand>
</feature>
<feature type="binding site" evidence="10">
    <location>
        <position position="226"/>
    </location>
    <ligand>
        <name>ATP</name>
        <dbReference type="ChEBI" id="CHEBI:30616"/>
    </ligand>
</feature>
<keyword evidence="4" id="KW-0808">Transferase</keyword>
<dbReference type="PANTHER" id="PTHR43654">
    <property type="entry name" value="GLUTAMATE 5-KINASE"/>
    <property type="match status" value="1"/>
</dbReference>
<feature type="binding site" evidence="10">
    <location>
        <position position="55"/>
    </location>
    <ligand>
        <name>ATP</name>
        <dbReference type="ChEBI" id="CHEBI:30616"/>
    </ligand>
</feature>
<feature type="binding site" evidence="10">
    <location>
        <begin position="11"/>
        <end position="15"/>
    </location>
    <ligand>
        <name>ATP</name>
        <dbReference type="ChEBI" id="CHEBI:30616"/>
    </ligand>
</feature>
<comment type="similarity">
    <text evidence="1">Belongs to the isopentenyl phosphate kinase family.</text>
</comment>
<dbReference type="GO" id="GO:0016114">
    <property type="term" value="P:terpenoid biosynthetic process"/>
    <property type="evidence" value="ECO:0007669"/>
    <property type="project" value="TreeGrafter"/>
</dbReference>
<evidence type="ECO:0000256" key="5">
    <source>
        <dbReference type="ARBA" id="ARBA00022741"/>
    </source>
</evidence>
<dbReference type="PANTHER" id="PTHR43654:SF1">
    <property type="entry name" value="ISOPENTENYL PHOSPHATE KINASE"/>
    <property type="match status" value="1"/>
</dbReference>
<evidence type="ECO:0000256" key="8">
    <source>
        <dbReference type="ARBA" id="ARBA00023229"/>
    </source>
</evidence>
<feature type="binding site" evidence="10">
    <location>
        <position position="157"/>
    </location>
    <ligand>
        <name>substrate</name>
    </ligand>
</feature>
<feature type="binding site" evidence="10">
    <location>
        <position position="178"/>
    </location>
    <ligand>
        <name>ATP</name>
        <dbReference type="ChEBI" id="CHEBI:30616"/>
    </ligand>
</feature>
<dbReference type="SUPFAM" id="SSF53633">
    <property type="entry name" value="Carbamate kinase-like"/>
    <property type="match status" value="1"/>
</dbReference>
<dbReference type="InterPro" id="IPR001048">
    <property type="entry name" value="Asp/Glu/Uridylate_kinase"/>
</dbReference>
<keyword evidence="5 10" id="KW-0547">Nucleotide-binding</keyword>
<evidence type="ECO:0000256" key="2">
    <source>
        <dbReference type="ARBA" id="ARBA00012908"/>
    </source>
</evidence>
<reference evidence="13" key="1">
    <citation type="journal article" date="2020" name="mSystems">
        <title>Genome- and Community-Level Interaction Insights into Carbon Utilization and Element Cycling Functions of Hydrothermarchaeota in Hydrothermal Sediment.</title>
        <authorList>
            <person name="Zhou Z."/>
            <person name="Liu Y."/>
            <person name="Xu W."/>
            <person name="Pan J."/>
            <person name="Luo Z.H."/>
            <person name="Li M."/>
        </authorList>
    </citation>
    <scope>NUCLEOTIDE SEQUENCE [LARGE SCALE GENOMIC DNA]</scope>
    <source>
        <strain evidence="13">SpSt-1116</strain>
    </source>
</reference>
<keyword evidence="6" id="KW-0418">Kinase</keyword>
<feature type="site" description="Transition state stabilizer" evidence="11">
    <location>
        <position position="20"/>
    </location>
</feature>
<feature type="domain" description="Aspartate/glutamate/uridylate kinase" evidence="12">
    <location>
        <begin position="7"/>
        <end position="230"/>
    </location>
</feature>
<feature type="binding site" evidence="10">
    <location>
        <position position="54"/>
    </location>
    <ligand>
        <name>substrate</name>
    </ligand>
</feature>
<evidence type="ECO:0000256" key="1">
    <source>
        <dbReference type="ARBA" id="ARBA00010540"/>
    </source>
</evidence>
<evidence type="ECO:0000256" key="3">
    <source>
        <dbReference type="ARBA" id="ARBA00017267"/>
    </source>
</evidence>
<comment type="catalytic activity">
    <reaction evidence="9">
        <text>isopentenyl phosphate + ATP = isopentenyl diphosphate + ADP</text>
        <dbReference type="Rhea" id="RHEA:33963"/>
        <dbReference type="ChEBI" id="CHEBI:30616"/>
        <dbReference type="ChEBI" id="CHEBI:65078"/>
        <dbReference type="ChEBI" id="CHEBI:128769"/>
        <dbReference type="ChEBI" id="CHEBI:456216"/>
        <dbReference type="EC" id="2.7.4.26"/>
    </reaction>
</comment>
<evidence type="ECO:0000256" key="10">
    <source>
        <dbReference type="PIRSR" id="PIRSR016496-1"/>
    </source>
</evidence>
<sequence length="271" mass="29636">MRCDGRTVVVKLGGSLITLKQKALTCRRRVVARLAEEIYEAWSSGVRLVLIHGGGSYGHYVAMHELKTKGALTTGSIPQIARTMRELNSIIVKELEKHGLPVVVFPPSSFCITDCTSYKVECNFTSVIKSFEAGHLPVLYGDITYPDGMCEPRIVSGDELALSLADIIRPDIVVFAMDVKGVLERKRSGKEWVISKVNLSRLEEIAKRLGKGSSGVYDVTGGIASKLELIERHLKRGLSSPVILTTGLLRGNLKRVLAGQGKYVGTLITRD</sequence>
<protein>
    <recommendedName>
        <fullName evidence="3">Isopentenyl phosphate kinase</fullName>
        <ecNumber evidence="2">2.7.4.26</ecNumber>
    </recommendedName>
</protein>
<evidence type="ECO:0000256" key="7">
    <source>
        <dbReference type="ARBA" id="ARBA00022840"/>
    </source>
</evidence>
<dbReference type="GO" id="GO:0016301">
    <property type="term" value="F:kinase activity"/>
    <property type="evidence" value="ECO:0007669"/>
    <property type="project" value="UniProtKB-KW"/>
</dbReference>
<gene>
    <name evidence="13" type="ORF">ENM78_06080</name>
</gene>
<evidence type="ECO:0000256" key="6">
    <source>
        <dbReference type="ARBA" id="ARBA00022777"/>
    </source>
</evidence>
<dbReference type="InterPro" id="IPR036393">
    <property type="entry name" value="AceGlu_kinase-like_sf"/>
</dbReference>
<dbReference type="PIRSF" id="PIRSF016496">
    <property type="entry name" value="Kin_FomA"/>
    <property type="match status" value="1"/>
</dbReference>
<comment type="caution">
    <text evidence="13">The sequence shown here is derived from an EMBL/GenBank/DDBJ whole genome shotgun (WGS) entry which is preliminary data.</text>
</comment>
<keyword evidence="7 10" id="KW-0067">ATP-binding</keyword>
<accession>A0A7J3ZLT0</accession>
<dbReference type="Pfam" id="PF00696">
    <property type="entry name" value="AA_kinase"/>
    <property type="match status" value="1"/>
</dbReference>
<dbReference type="Gene3D" id="3.40.1160.10">
    <property type="entry name" value="Acetylglutamate kinase-like"/>
    <property type="match status" value="1"/>
</dbReference>
<dbReference type="GO" id="GO:0102043">
    <property type="term" value="F:isopentenyl phosphate kinase activity"/>
    <property type="evidence" value="ECO:0007669"/>
    <property type="project" value="UniProtKB-EC"/>
</dbReference>
<proteinExistence type="inferred from homology"/>
<dbReference type="NCBIfam" id="NF040647">
    <property type="entry name" value="IPPK_Arch"/>
    <property type="match status" value="1"/>
</dbReference>
<organism evidence="13">
    <name type="scientific">Fervidicoccus fontis</name>
    <dbReference type="NCBI Taxonomy" id="683846"/>
    <lineage>
        <taxon>Archaea</taxon>
        <taxon>Thermoproteota</taxon>
        <taxon>Thermoprotei</taxon>
        <taxon>Fervidicoccales</taxon>
        <taxon>Fervidicoccaceae</taxon>
        <taxon>Fervidicoccus</taxon>
    </lineage>
</organism>
<dbReference type="AlphaFoldDB" id="A0A7J3ZLT0"/>
<evidence type="ECO:0000256" key="9">
    <source>
        <dbReference type="ARBA" id="ARBA00049063"/>
    </source>
</evidence>
<dbReference type="GO" id="GO:0005829">
    <property type="term" value="C:cytosol"/>
    <property type="evidence" value="ECO:0007669"/>
    <property type="project" value="TreeGrafter"/>
</dbReference>
<evidence type="ECO:0000256" key="11">
    <source>
        <dbReference type="PIRSR" id="PIRSR016496-2"/>
    </source>
</evidence>
<keyword evidence="8" id="KW-0414">Isoprene biosynthesis</keyword>
<feature type="binding site" evidence="10">
    <location>
        <position position="222"/>
    </location>
    <ligand>
        <name>ATP</name>
        <dbReference type="ChEBI" id="CHEBI:30616"/>
    </ligand>
</feature>
<dbReference type="EC" id="2.7.4.26" evidence="2"/>
<evidence type="ECO:0000259" key="12">
    <source>
        <dbReference type="Pfam" id="PF00696"/>
    </source>
</evidence>
<dbReference type="InterPro" id="IPR024192">
    <property type="entry name" value="Fosfomycin_R_FomA-type"/>
</dbReference>
<name>A0A7J3ZLT0_9CREN</name>
<evidence type="ECO:0000313" key="13">
    <source>
        <dbReference type="EMBL" id="HHQ80998.1"/>
    </source>
</evidence>
<dbReference type="GO" id="GO:0005524">
    <property type="term" value="F:ATP binding"/>
    <property type="evidence" value="ECO:0007669"/>
    <property type="project" value="UniProtKB-KW"/>
</dbReference>
<dbReference type="EMBL" id="DRZC01000079">
    <property type="protein sequence ID" value="HHQ80998.1"/>
    <property type="molecule type" value="Genomic_DNA"/>
</dbReference>
<evidence type="ECO:0000256" key="4">
    <source>
        <dbReference type="ARBA" id="ARBA00022679"/>
    </source>
</evidence>